<organism evidence="1 2">
    <name type="scientific">Racocetra persica</name>
    <dbReference type="NCBI Taxonomy" id="160502"/>
    <lineage>
        <taxon>Eukaryota</taxon>
        <taxon>Fungi</taxon>
        <taxon>Fungi incertae sedis</taxon>
        <taxon>Mucoromycota</taxon>
        <taxon>Glomeromycotina</taxon>
        <taxon>Glomeromycetes</taxon>
        <taxon>Diversisporales</taxon>
        <taxon>Gigasporaceae</taxon>
        <taxon>Racocetra</taxon>
    </lineage>
</organism>
<accession>A0ACA9RES0</accession>
<evidence type="ECO:0000313" key="2">
    <source>
        <dbReference type="Proteomes" id="UP000789920"/>
    </source>
</evidence>
<reference evidence="1" key="1">
    <citation type="submission" date="2021-06" db="EMBL/GenBank/DDBJ databases">
        <authorList>
            <person name="Kallberg Y."/>
            <person name="Tangrot J."/>
            <person name="Rosling A."/>
        </authorList>
    </citation>
    <scope>NUCLEOTIDE SEQUENCE</scope>
    <source>
        <strain evidence="1">MA461A</strain>
    </source>
</reference>
<evidence type="ECO:0000313" key="1">
    <source>
        <dbReference type="EMBL" id="CAG8791022.1"/>
    </source>
</evidence>
<keyword evidence="2" id="KW-1185">Reference proteome</keyword>
<comment type="caution">
    <text evidence="1">The sequence shown here is derived from an EMBL/GenBank/DDBJ whole genome shotgun (WGS) entry which is preliminary data.</text>
</comment>
<protein>
    <submittedName>
        <fullName evidence="1">34704_t:CDS:1</fullName>
    </submittedName>
</protein>
<name>A0ACA9RES0_9GLOM</name>
<dbReference type="Proteomes" id="UP000789920">
    <property type="component" value="Unassembled WGS sequence"/>
</dbReference>
<gene>
    <name evidence="1" type="ORF">RPERSI_LOCUS19152</name>
</gene>
<sequence>NYATKVKSNRTGFVPLKPIFSNDDENGYNEKDVNLPTTSHEVTASNNNYSVTTF</sequence>
<proteinExistence type="predicted"/>
<feature type="non-terminal residue" evidence="1">
    <location>
        <position position="1"/>
    </location>
</feature>
<dbReference type="EMBL" id="CAJVQC010051977">
    <property type="protein sequence ID" value="CAG8791022.1"/>
    <property type="molecule type" value="Genomic_DNA"/>
</dbReference>
<feature type="non-terminal residue" evidence="1">
    <location>
        <position position="54"/>
    </location>
</feature>